<sequence length="424" mass="48124">MCSKEKQNLNLPVVNRVSECFIKPKHKIDVSKQIYHLAPHDLSLLSFQYIHFGLLFNKPSHTKNQYFSIQSFLDSLKKSLSLTLDHFHPLAGQLVTEVDENKPESVVYVDCNKGHGARFIHADLDMTISDILSPKDVPLVVQSLFDLNEKLVNYDGHSKPLLSVQVTELLDGIFIACTVNHSIIDGTSYWHFWNIWSKIHRGNNGKDTICESDLPVYTRWYPDGRAPGPFPIPFTHPNEFVRKFEPPQLRDRIFQFSSESIARLKAVANEQGCAKNISSYQSLCALVWRSMVRANRVPHDQVTYNHLAANSRRRLNPPLPEYYFGNFCQFLTSTTAGELLENNLGYAASLLNQSVVNFNDKDVRNFYNVWLKSPSIICNADILNRNSVGVGNSPRFDMYGNEFGLGKAIAFRTGHGKLETMVLG</sequence>
<dbReference type="InterPro" id="IPR051283">
    <property type="entry name" value="Sec_Metabolite_Acyltrans"/>
</dbReference>
<reference evidence="2" key="1">
    <citation type="journal article" date="2017" name="Nature">
        <title>The genome of Chenopodium quinoa.</title>
        <authorList>
            <person name="Jarvis D.E."/>
            <person name="Ho Y.S."/>
            <person name="Lightfoot D.J."/>
            <person name="Schmoeckel S.M."/>
            <person name="Li B."/>
            <person name="Borm T.J.A."/>
            <person name="Ohyanagi H."/>
            <person name="Mineta K."/>
            <person name="Michell C.T."/>
            <person name="Saber N."/>
            <person name="Kharbatia N.M."/>
            <person name="Rupper R.R."/>
            <person name="Sharp A.R."/>
            <person name="Dally N."/>
            <person name="Boughton B.A."/>
            <person name="Woo Y.H."/>
            <person name="Gao G."/>
            <person name="Schijlen E.G.W.M."/>
            <person name="Guo X."/>
            <person name="Momin A.A."/>
            <person name="Negrao S."/>
            <person name="Al-Babili S."/>
            <person name="Gehring C."/>
            <person name="Roessner U."/>
            <person name="Jung C."/>
            <person name="Murphy K."/>
            <person name="Arold S.T."/>
            <person name="Gojobori T."/>
            <person name="van der Linden C.G."/>
            <person name="van Loo E.N."/>
            <person name="Jellen E.N."/>
            <person name="Maughan P.J."/>
            <person name="Tester M."/>
        </authorList>
    </citation>
    <scope>NUCLEOTIDE SEQUENCE [LARGE SCALE GENOMIC DNA]</scope>
    <source>
        <strain evidence="2">cv. PI 614886</strain>
    </source>
</reference>
<name>A0A803LTY6_CHEQI</name>
<keyword evidence="3" id="KW-1185">Reference proteome</keyword>
<reference evidence="2" key="2">
    <citation type="submission" date="2021-03" db="UniProtKB">
        <authorList>
            <consortium name="EnsemblPlants"/>
        </authorList>
    </citation>
    <scope>IDENTIFICATION</scope>
</reference>
<evidence type="ECO:0000313" key="2">
    <source>
        <dbReference type="EnsemblPlants" id="AUR62018680-RA:cds"/>
    </source>
</evidence>
<keyword evidence="1" id="KW-0808">Transferase</keyword>
<accession>A0A803LTY6</accession>
<dbReference type="AlphaFoldDB" id="A0A803LTY6"/>
<dbReference type="Pfam" id="PF02458">
    <property type="entry name" value="Transferase"/>
    <property type="match status" value="1"/>
</dbReference>
<evidence type="ECO:0000313" key="3">
    <source>
        <dbReference type="Proteomes" id="UP000596660"/>
    </source>
</evidence>
<dbReference type="Gene3D" id="3.30.559.10">
    <property type="entry name" value="Chloramphenicol acetyltransferase-like domain"/>
    <property type="match status" value="2"/>
</dbReference>
<dbReference type="GO" id="GO:0016740">
    <property type="term" value="F:transferase activity"/>
    <property type="evidence" value="ECO:0007669"/>
    <property type="project" value="UniProtKB-KW"/>
</dbReference>
<dbReference type="InterPro" id="IPR023213">
    <property type="entry name" value="CAT-like_dom_sf"/>
</dbReference>
<dbReference type="OMA" id="NEQGCAK"/>
<evidence type="ECO:0000256" key="1">
    <source>
        <dbReference type="ARBA" id="ARBA00022679"/>
    </source>
</evidence>
<dbReference type="EnsemblPlants" id="AUR62018680-RA">
    <property type="protein sequence ID" value="AUR62018680-RA:cds"/>
    <property type="gene ID" value="AUR62018680"/>
</dbReference>
<proteinExistence type="predicted"/>
<dbReference type="Proteomes" id="UP000596660">
    <property type="component" value="Unplaced"/>
</dbReference>
<protein>
    <submittedName>
        <fullName evidence="2">Uncharacterized protein</fullName>
    </submittedName>
</protein>
<organism evidence="2 3">
    <name type="scientific">Chenopodium quinoa</name>
    <name type="common">Quinoa</name>
    <dbReference type="NCBI Taxonomy" id="63459"/>
    <lineage>
        <taxon>Eukaryota</taxon>
        <taxon>Viridiplantae</taxon>
        <taxon>Streptophyta</taxon>
        <taxon>Embryophyta</taxon>
        <taxon>Tracheophyta</taxon>
        <taxon>Spermatophyta</taxon>
        <taxon>Magnoliopsida</taxon>
        <taxon>eudicotyledons</taxon>
        <taxon>Gunneridae</taxon>
        <taxon>Pentapetalae</taxon>
        <taxon>Caryophyllales</taxon>
        <taxon>Chenopodiaceae</taxon>
        <taxon>Chenopodioideae</taxon>
        <taxon>Atripliceae</taxon>
        <taxon>Chenopodium</taxon>
    </lineage>
</organism>
<dbReference type="PANTHER" id="PTHR31896">
    <property type="entry name" value="FAMILY REGULATORY PROTEIN, PUTATIVE (AFU_ORTHOLOGUE AFUA_3G14730)-RELATED"/>
    <property type="match status" value="1"/>
</dbReference>
<dbReference type="PANTHER" id="PTHR31896:SF12">
    <property type="entry name" value="HXXXD-TYPE ACYL-TRANSFERASE FAMILY PROTEIN"/>
    <property type="match status" value="1"/>
</dbReference>
<dbReference type="Gramene" id="AUR62018680-RA">
    <property type="protein sequence ID" value="AUR62018680-RA:cds"/>
    <property type="gene ID" value="AUR62018680"/>
</dbReference>